<reference evidence="1 2" key="1">
    <citation type="journal article" date="2019" name="Sci. Rep.">
        <title>Orb-weaving spider Araneus ventricosus genome elucidates the spidroin gene catalogue.</title>
        <authorList>
            <person name="Kono N."/>
            <person name="Nakamura H."/>
            <person name="Ohtoshi R."/>
            <person name="Moran D.A.P."/>
            <person name="Shinohara A."/>
            <person name="Yoshida Y."/>
            <person name="Fujiwara M."/>
            <person name="Mori M."/>
            <person name="Tomita M."/>
            <person name="Arakawa K."/>
        </authorList>
    </citation>
    <scope>NUCLEOTIDE SEQUENCE [LARGE SCALE GENOMIC DNA]</scope>
</reference>
<evidence type="ECO:0000313" key="1">
    <source>
        <dbReference type="EMBL" id="GBN79908.1"/>
    </source>
</evidence>
<protein>
    <submittedName>
        <fullName evidence="1">Uncharacterized protein</fullName>
    </submittedName>
</protein>
<dbReference type="AlphaFoldDB" id="A0A4Y2RVU2"/>
<organism evidence="1 2">
    <name type="scientific">Araneus ventricosus</name>
    <name type="common">Orbweaver spider</name>
    <name type="synonym">Epeira ventricosa</name>
    <dbReference type="NCBI Taxonomy" id="182803"/>
    <lineage>
        <taxon>Eukaryota</taxon>
        <taxon>Metazoa</taxon>
        <taxon>Ecdysozoa</taxon>
        <taxon>Arthropoda</taxon>
        <taxon>Chelicerata</taxon>
        <taxon>Arachnida</taxon>
        <taxon>Araneae</taxon>
        <taxon>Araneomorphae</taxon>
        <taxon>Entelegynae</taxon>
        <taxon>Araneoidea</taxon>
        <taxon>Araneidae</taxon>
        <taxon>Araneus</taxon>
    </lineage>
</organism>
<evidence type="ECO:0000313" key="2">
    <source>
        <dbReference type="Proteomes" id="UP000499080"/>
    </source>
</evidence>
<keyword evidence="2" id="KW-1185">Reference proteome</keyword>
<gene>
    <name evidence="1" type="ORF">AVEN_246395_1</name>
</gene>
<sequence length="170" mass="19205">MTSRINDCSNANFYHVLQFILVIELTLVGVNEDSEIDLHSCKKMCDLEQVDSWSTPASKIMGALDSKSLYMARKNVGLRVERRHHLQIFGLQDVVLVDQTNENSLGLCLGCTVDAVALTNQTFNLFGPLKQHLGGKHFAGDDDVQHEVLLWMRQQPKEFYAARIGDLIMR</sequence>
<dbReference type="Proteomes" id="UP000499080">
    <property type="component" value="Unassembled WGS sequence"/>
</dbReference>
<proteinExistence type="predicted"/>
<comment type="caution">
    <text evidence="1">The sequence shown here is derived from an EMBL/GenBank/DDBJ whole genome shotgun (WGS) entry which is preliminary data.</text>
</comment>
<name>A0A4Y2RVU2_ARAVE</name>
<dbReference type="OrthoDB" id="6432034at2759"/>
<accession>A0A4Y2RVU2</accession>
<dbReference type="EMBL" id="BGPR01018700">
    <property type="protein sequence ID" value="GBN79908.1"/>
    <property type="molecule type" value="Genomic_DNA"/>
</dbReference>